<protein>
    <recommendedName>
        <fullName evidence="4">Phage late control D family protein</fullName>
    </recommendedName>
</protein>
<evidence type="ECO:0000256" key="1">
    <source>
        <dbReference type="SAM" id="MobiDB-lite"/>
    </source>
</evidence>
<evidence type="ECO:0000313" key="3">
    <source>
        <dbReference type="Proteomes" id="UP001524587"/>
    </source>
</evidence>
<organism evidence="2 3">
    <name type="scientific">Endosaccharibacter trunci</name>
    <dbReference type="NCBI Taxonomy" id="2812733"/>
    <lineage>
        <taxon>Bacteria</taxon>
        <taxon>Pseudomonadati</taxon>
        <taxon>Pseudomonadota</taxon>
        <taxon>Alphaproteobacteria</taxon>
        <taxon>Acetobacterales</taxon>
        <taxon>Acetobacteraceae</taxon>
        <taxon>Endosaccharibacter</taxon>
    </lineage>
</organism>
<name>A0ABT1WAD9_9PROT</name>
<sequence length="383" mass="41276">MSETITATAKAPPSTGTRPRGRILIGGVQQAGTSLKSFRCERSRYGRGDTFSADLALTAGGAIWYDPKEDQNGEIADIDVQIQMGFLADGAPEGSCAWTTVFQGIIDTLGPIEPHRAMASISGRDYLAKLRDLAVAEAYLNHTATEILQSLITAAGLTPDVQMPTGLDGAFYQIEHKRLALIGNHRFSSGFDLARFLVNAANCDMWAHGKTVRVRPRGSSTKSTTLTYVPPGALSYAKMPVTNLSLERDLLIGKGVVVQVSTRDVRQRATHTWYWSAKGASRTAPSTANAQVYAFSPPGLTDDAAKAYAQARYNEIVAHGRTVAITMPGDLSLGPRQSVQLVGTGTSWDQTYSIDALERSLSMESGFTQTLTLRNRLTEADAE</sequence>
<dbReference type="SUPFAM" id="SSF69279">
    <property type="entry name" value="Phage tail proteins"/>
    <property type="match status" value="1"/>
</dbReference>
<feature type="region of interest" description="Disordered" evidence="1">
    <location>
        <begin position="1"/>
        <end position="20"/>
    </location>
</feature>
<evidence type="ECO:0008006" key="4">
    <source>
        <dbReference type="Google" id="ProtNLM"/>
    </source>
</evidence>
<reference evidence="2 3" key="1">
    <citation type="submission" date="2022-06" db="EMBL/GenBank/DDBJ databases">
        <title>Endosaccharibacter gen. nov., sp. nov., endophytic bacteria isolated from sugarcane.</title>
        <authorList>
            <person name="Pitiwittayakul N."/>
            <person name="Yukphan P."/>
            <person name="Charoenyingcharoen P."/>
            <person name="Tanasupawat S."/>
        </authorList>
    </citation>
    <scope>NUCLEOTIDE SEQUENCE [LARGE SCALE GENOMIC DNA]</scope>
    <source>
        <strain evidence="2 3">KSS8</strain>
    </source>
</reference>
<keyword evidence="3" id="KW-1185">Reference proteome</keyword>
<evidence type="ECO:0000313" key="2">
    <source>
        <dbReference type="EMBL" id="MCQ8279854.1"/>
    </source>
</evidence>
<dbReference type="EMBL" id="JAMSKV010000017">
    <property type="protein sequence ID" value="MCQ8279854.1"/>
    <property type="molecule type" value="Genomic_DNA"/>
</dbReference>
<dbReference type="Proteomes" id="UP001524587">
    <property type="component" value="Unassembled WGS sequence"/>
</dbReference>
<proteinExistence type="predicted"/>
<dbReference type="RefSeq" id="WP_422865343.1">
    <property type="nucleotide sequence ID" value="NZ_JAMSKV010000017.1"/>
</dbReference>
<accession>A0ABT1WAD9</accession>
<gene>
    <name evidence="2" type="ORF">NFI95_15525</name>
</gene>
<comment type="caution">
    <text evidence="2">The sequence shown here is derived from an EMBL/GenBank/DDBJ whole genome shotgun (WGS) entry which is preliminary data.</text>
</comment>